<accession>A0A4V1Q400</accession>
<protein>
    <submittedName>
        <fullName evidence="3">Uncharacterized protein</fullName>
    </submittedName>
</protein>
<gene>
    <name evidence="3" type="ORF">EST38_g5493</name>
</gene>
<keyword evidence="1" id="KW-0175">Coiled coil</keyword>
<sequence length="667" mass="74634">MLRHSLSRRDAFLVLLGASSMHLWSLMLRSVAPSSTEDFSAVTHLSQVNQLNQVNHVVETFTTTARYTATATVTQTAVQTQVVASSEGWNYEEIDKIAGGKSDPSDPLPQSRLVAHAPGWTLVRNLYMSNDTLYIITPESPVTPSRSDPGNSRDRKPDYYGPHGEDLTYGYTKVNGWPEVRQMTSTGLEAVNSPENIAIREPLPQNLQYITLEEARKRWGDAILKDEHGVERKESRVWVVQGNSLLFNDPSQFLRHYYHFVAELFFGVQAFWNSAFFPAVETSDSEFHFSTSHSGNPPPPPMHRAIFIHSNADGWRDNPGFNRYFLRAAYPSLTVEHQEDWQDRVKASVEGVAHGTSGERVWRFPMALLTDRSASHRGHMCGSLTQRTAAEAWDHMRKVGKLRGIHVGGWWAPIREAVWKFAGVSAHGGVLDGSQIAFSVDQTKVDGADKKATTTTTREPVDVGEEFQAALPMPSEVVITYISRQSARNRKLVKEDHEAMVEAVNELVKRKNEEREVVEARVKKAAALAAKKHGSAPKGGSTEEIPPPWSFDVLQAEHLTKDQQVQAAARTTILLGVHGNGLTHLVWMKPTKVSSVIEIFCPPGFAHDYWWTARSLGMRHWAMWNDTAKTWPEKPEVNYPDCFQKNAIPVHGPSVAKLIEDRVAGKL</sequence>
<feature type="compositionally biased region" description="Polar residues" evidence="2">
    <location>
        <begin position="140"/>
        <end position="150"/>
    </location>
</feature>
<name>A0A4V1Q400_9AGAR</name>
<dbReference type="STRING" id="2316362.A0A4V1Q400"/>
<dbReference type="OrthoDB" id="529273at2759"/>
<proteinExistence type="predicted"/>
<dbReference type="InterPro" id="IPR007657">
    <property type="entry name" value="Glycosyltransferase_61"/>
</dbReference>
<dbReference type="GO" id="GO:0005783">
    <property type="term" value="C:endoplasmic reticulum"/>
    <property type="evidence" value="ECO:0007669"/>
    <property type="project" value="TreeGrafter"/>
</dbReference>
<organism evidence="3 4">
    <name type="scientific">Candolleomyces aberdarensis</name>
    <dbReference type="NCBI Taxonomy" id="2316362"/>
    <lineage>
        <taxon>Eukaryota</taxon>
        <taxon>Fungi</taxon>
        <taxon>Dikarya</taxon>
        <taxon>Basidiomycota</taxon>
        <taxon>Agaricomycotina</taxon>
        <taxon>Agaricomycetes</taxon>
        <taxon>Agaricomycetidae</taxon>
        <taxon>Agaricales</taxon>
        <taxon>Agaricineae</taxon>
        <taxon>Psathyrellaceae</taxon>
        <taxon>Candolleomyces</taxon>
    </lineage>
</organism>
<dbReference type="EMBL" id="SDEE01000153">
    <property type="protein sequence ID" value="RXW20358.1"/>
    <property type="molecule type" value="Genomic_DNA"/>
</dbReference>
<feature type="compositionally biased region" description="Basic and acidic residues" evidence="2">
    <location>
        <begin position="151"/>
        <end position="164"/>
    </location>
</feature>
<comment type="caution">
    <text evidence="3">The sequence shown here is derived from an EMBL/GenBank/DDBJ whole genome shotgun (WGS) entry which is preliminary data.</text>
</comment>
<evidence type="ECO:0000256" key="2">
    <source>
        <dbReference type="SAM" id="MobiDB-lite"/>
    </source>
</evidence>
<dbReference type="PANTHER" id="PTHR20961:SF38">
    <property type="entry name" value="PROTEIN O-LINKED-MANNOSE BETA-1,4-N-ACETYLGLUCOSAMINYLTRANSFERASE 2"/>
    <property type="match status" value="1"/>
</dbReference>
<dbReference type="AlphaFoldDB" id="A0A4V1Q400"/>
<dbReference type="Proteomes" id="UP000290288">
    <property type="component" value="Unassembled WGS sequence"/>
</dbReference>
<evidence type="ECO:0000313" key="3">
    <source>
        <dbReference type="EMBL" id="RXW20358.1"/>
    </source>
</evidence>
<evidence type="ECO:0000256" key="1">
    <source>
        <dbReference type="SAM" id="Coils"/>
    </source>
</evidence>
<dbReference type="GO" id="GO:0035269">
    <property type="term" value="P:protein O-linked glycosylation via mannose"/>
    <property type="evidence" value="ECO:0007669"/>
    <property type="project" value="TreeGrafter"/>
</dbReference>
<evidence type="ECO:0000313" key="4">
    <source>
        <dbReference type="Proteomes" id="UP000290288"/>
    </source>
</evidence>
<feature type="region of interest" description="Disordered" evidence="2">
    <location>
        <begin position="137"/>
        <end position="164"/>
    </location>
</feature>
<dbReference type="PANTHER" id="PTHR20961">
    <property type="entry name" value="GLYCOSYLTRANSFERASE"/>
    <property type="match status" value="1"/>
</dbReference>
<keyword evidence="4" id="KW-1185">Reference proteome</keyword>
<feature type="coiled-coil region" evidence="1">
    <location>
        <begin position="494"/>
        <end position="528"/>
    </location>
</feature>
<dbReference type="GO" id="GO:0097363">
    <property type="term" value="F:protein O-acetylglucosaminyltransferase activity"/>
    <property type="evidence" value="ECO:0007669"/>
    <property type="project" value="TreeGrafter"/>
</dbReference>
<reference evidence="3 4" key="1">
    <citation type="submission" date="2019-01" db="EMBL/GenBank/DDBJ databases">
        <title>Draft genome sequence of Psathyrella aberdarensis IHI B618.</title>
        <authorList>
            <person name="Buettner E."/>
            <person name="Kellner H."/>
        </authorList>
    </citation>
    <scope>NUCLEOTIDE SEQUENCE [LARGE SCALE GENOMIC DNA]</scope>
    <source>
        <strain evidence="3 4">IHI B618</strain>
    </source>
</reference>